<proteinExistence type="predicted"/>
<evidence type="ECO:0000313" key="12">
    <source>
        <dbReference type="Proteomes" id="UP000886602"/>
    </source>
</evidence>
<keyword evidence="3" id="KW-0479">Metal-binding</keyword>
<evidence type="ECO:0000256" key="3">
    <source>
        <dbReference type="ARBA" id="ARBA00022723"/>
    </source>
</evidence>
<dbReference type="Proteomes" id="UP000886602">
    <property type="component" value="Unassembled WGS sequence"/>
</dbReference>
<keyword evidence="7" id="KW-0342">GTP-binding</keyword>
<dbReference type="PANTHER" id="PTHR22960:SF0">
    <property type="entry name" value="MOLYBDENUM COFACTOR BIOSYNTHESIS PROTEIN 1"/>
    <property type="match status" value="1"/>
</dbReference>
<evidence type="ECO:0000256" key="1">
    <source>
        <dbReference type="ARBA" id="ARBA00001966"/>
    </source>
</evidence>
<comment type="caution">
    <text evidence="11">The sequence shown here is derived from an EMBL/GenBank/DDBJ whole genome shotgun (WGS) entry which is preliminary data.</text>
</comment>
<dbReference type="InterPro" id="IPR010505">
    <property type="entry name" value="MoaA_twitch"/>
</dbReference>
<dbReference type="Pfam" id="PF04055">
    <property type="entry name" value="Radical_SAM"/>
    <property type="match status" value="1"/>
</dbReference>
<keyword evidence="5" id="KW-0408">Iron</keyword>
<dbReference type="PROSITE" id="PS51918">
    <property type="entry name" value="RADICAL_SAM"/>
    <property type="match status" value="1"/>
</dbReference>
<dbReference type="InterPro" id="IPR007197">
    <property type="entry name" value="rSAM"/>
</dbReference>
<dbReference type="GO" id="GO:0051539">
    <property type="term" value="F:4 iron, 4 sulfur cluster binding"/>
    <property type="evidence" value="ECO:0007669"/>
    <property type="project" value="UniProtKB-KW"/>
</dbReference>
<keyword evidence="6" id="KW-0411">Iron-sulfur</keyword>
<evidence type="ECO:0000256" key="9">
    <source>
        <dbReference type="ARBA" id="ARBA00023239"/>
    </source>
</evidence>
<evidence type="ECO:0000259" key="10">
    <source>
        <dbReference type="PROSITE" id="PS51918"/>
    </source>
</evidence>
<feature type="domain" description="Radical SAM core" evidence="10">
    <location>
        <begin position="11"/>
        <end position="234"/>
    </location>
</feature>
<dbReference type="SFLD" id="SFLDG01386">
    <property type="entry name" value="main_SPASM_domain-containing"/>
    <property type="match status" value="1"/>
</dbReference>
<dbReference type="InterPro" id="IPR013785">
    <property type="entry name" value="Aldolase_TIM"/>
</dbReference>
<protein>
    <submittedName>
        <fullName evidence="11">Radical SAM protein</fullName>
    </submittedName>
</protein>
<evidence type="ECO:0000256" key="2">
    <source>
        <dbReference type="ARBA" id="ARBA00022691"/>
    </source>
</evidence>
<dbReference type="GO" id="GO:0006777">
    <property type="term" value="P:Mo-molybdopterin cofactor biosynthetic process"/>
    <property type="evidence" value="ECO:0007669"/>
    <property type="project" value="UniProtKB-KW"/>
</dbReference>
<gene>
    <name evidence="11" type="ORF">IPJ48_01330</name>
</gene>
<keyword evidence="9" id="KW-0456">Lyase</keyword>
<evidence type="ECO:0000256" key="5">
    <source>
        <dbReference type="ARBA" id="ARBA00023004"/>
    </source>
</evidence>
<dbReference type="InterPro" id="IPR006638">
    <property type="entry name" value="Elp3/MiaA/NifB-like_rSAM"/>
</dbReference>
<dbReference type="GO" id="GO:0046872">
    <property type="term" value="F:metal ion binding"/>
    <property type="evidence" value="ECO:0007669"/>
    <property type="project" value="UniProtKB-KW"/>
</dbReference>
<comment type="cofactor">
    <cofactor evidence="1">
        <name>[4Fe-4S] cluster</name>
        <dbReference type="ChEBI" id="CHEBI:49883"/>
    </cofactor>
</comment>
<dbReference type="SMART" id="SM00729">
    <property type="entry name" value="Elp3"/>
    <property type="match status" value="1"/>
</dbReference>
<dbReference type="SUPFAM" id="SSF102114">
    <property type="entry name" value="Radical SAM enzymes"/>
    <property type="match status" value="1"/>
</dbReference>
<keyword evidence="4" id="KW-0547">Nucleotide-binding</keyword>
<dbReference type="InterPro" id="IPR050105">
    <property type="entry name" value="MoCo_biosynth_MoaA/MoaC"/>
</dbReference>
<evidence type="ECO:0000256" key="4">
    <source>
        <dbReference type="ARBA" id="ARBA00022741"/>
    </source>
</evidence>
<sequence length="261" mass="28974">MTKQTNTLTDAFGRKIEYLRLSVTHRCASRCAHCMPKHSEGYKKPVNWLSFDEIKRILRLFSKMGLRPIRLTSGKPLLRNRIANLAGRIKSIPGIDDHSLSTNGTQLAKHARALWEAGVTRLNVSLDTLKPLRFAAMTRRNALNEVLDGLKAALEIGISPIKINMVGLAGNNDDELEKMIAFCRNGGFNLRLIETMPMRKTDRNSQFGSQHPLMASLKERFSLIDGLNPGGGPARYLVGPSAEFSLGFITPVSQHFCATCN</sequence>
<evidence type="ECO:0000256" key="7">
    <source>
        <dbReference type="ARBA" id="ARBA00023134"/>
    </source>
</evidence>
<keyword evidence="2" id="KW-0949">S-adenosyl-L-methionine</keyword>
<reference evidence="11" key="1">
    <citation type="submission" date="2020-10" db="EMBL/GenBank/DDBJ databases">
        <title>Connecting structure to function with the recovery of over 1000 high-quality activated sludge metagenome-assembled genomes encoding full-length rRNA genes using long-read sequencing.</title>
        <authorList>
            <person name="Singleton C.M."/>
            <person name="Petriglieri F."/>
            <person name="Kristensen J.M."/>
            <person name="Kirkegaard R.H."/>
            <person name="Michaelsen T.Y."/>
            <person name="Andersen M.H."/>
            <person name="Karst S.M."/>
            <person name="Dueholm M.S."/>
            <person name="Nielsen P.H."/>
            <person name="Albertsen M."/>
        </authorList>
    </citation>
    <scope>NUCLEOTIDE SEQUENCE</scope>
    <source>
        <strain evidence="11">EsbW_18-Q3-R4-48_MAXAC.044</strain>
    </source>
</reference>
<evidence type="ECO:0000313" key="11">
    <source>
        <dbReference type="EMBL" id="MBK7421829.1"/>
    </source>
</evidence>
<dbReference type="PANTHER" id="PTHR22960">
    <property type="entry name" value="MOLYBDOPTERIN COFACTOR SYNTHESIS PROTEIN A"/>
    <property type="match status" value="1"/>
</dbReference>
<dbReference type="EMBL" id="JADJNC010000003">
    <property type="protein sequence ID" value="MBK7421829.1"/>
    <property type="molecule type" value="Genomic_DNA"/>
</dbReference>
<dbReference type="GO" id="GO:0061799">
    <property type="term" value="F:cyclic pyranopterin monophosphate synthase activity"/>
    <property type="evidence" value="ECO:0007669"/>
    <property type="project" value="TreeGrafter"/>
</dbReference>
<evidence type="ECO:0000256" key="6">
    <source>
        <dbReference type="ARBA" id="ARBA00023014"/>
    </source>
</evidence>
<dbReference type="CDD" id="cd01335">
    <property type="entry name" value="Radical_SAM"/>
    <property type="match status" value="1"/>
</dbReference>
<dbReference type="SFLD" id="SFLDG01067">
    <property type="entry name" value="SPASM/twitch_domain_containing"/>
    <property type="match status" value="1"/>
</dbReference>
<dbReference type="Gene3D" id="3.20.20.70">
    <property type="entry name" value="Aldolase class I"/>
    <property type="match status" value="1"/>
</dbReference>
<dbReference type="Pfam" id="PF06463">
    <property type="entry name" value="Mob_synth_C"/>
    <property type="match status" value="1"/>
</dbReference>
<dbReference type="SFLD" id="SFLDS00029">
    <property type="entry name" value="Radical_SAM"/>
    <property type="match status" value="1"/>
</dbReference>
<organism evidence="11 12">
    <name type="scientific">Candidatus Propionivibrio dominans</name>
    <dbReference type="NCBI Taxonomy" id="2954373"/>
    <lineage>
        <taxon>Bacteria</taxon>
        <taxon>Pseudomonadati</taxon>
        <taxon>Pseudomonadota</taxon>
        <taxon>Betaproteobacteria</taxon>
        <taxon>Rhodocyclales</taxon>
        <taxon>Rhodocyclaceae</taxon>
        <taxon>Propionivibrio</taxon>
    </lineage>
</organism>
<dbReference type="AlphaFoldDB" id="A0A9D7FCI5"/>
<dbReference type="GO" id="GO:0061798">
    <property type="term" value="F:GTP 3',8'-cyclase activity"/>
    <property type="evidence" value="ECO:0007669"/>
    <property type="project" value="TreeGrafter"/>
</dbReference>
<dbReference type="GO" id="GO:0005525">
    <property type="term" value="F:GTP binding"/>
    <property type="evidence" value="ECO:0007669"/>
    <property type="project" value="UniProtKB-KW"/>
</dbReference>
<dbReference type="InterPro" id="IPR058240">
    <property type="entry name" value="rSAM_sf"/>
</dbReference>
<name>A0A9D7FCI5_9RHOO</name>
<keyword evidence="8" id="KW-0501">Molybdenum cofactor biosynthesis</keyword>
<accession>A0A9D7FCI5</accession>
<evidence type="ECO:0000256" key="8">
    <source>
        <dbReference type="ARBA" id="ARBA00023150"/>
    </source>
</evidence>